<dbReference type="PANTHER" id="PTHR19327">
    <property type="entry name" value="GOLGIN"/>
    <property type="match status" value="1"/>
</dbReference>
<evidence type="ECO:0000256" key="2">
    <source>
        <dbReference type="SAM" id="MobiDB-lite"/>
    </source>
</evidence>
<dbReference type="PANTHER" id="PTHR19327:SF0">
    <property type="entry name" value="GOLGIN SUBFAMILY A MEMBER 4"/>
    <property type="match status" value="1"/>
</dbReference>
<evidence type="ECO:0000313" key="3">
    <source>
        <dbReference type="EMBL" id="AMD19627.1"/>
    </source>
</evidence>
<dbReference type="STRING" id="45286.A0A109UYS5"/>
<dbReference type="InterPro" id="IPR024312">
    <property type="entry name" value="TACC_fungi"/>
</dbReference>
<accession>A0A109UYS5</accession>
<keyword evidence="4" id="KW-1185">Reference proteome</keyword>
<dbReference type="EMBL" id="CP014243">
    <property type="protein sequence ID" value="AMD19627.1"/>
    <property type="molecule type" value="Genomic_DNA"/>
</dbReference>
<dbReference type="GeneID" id="28722832"/>
<name>A0A109UYS5_9SACH</name>
<evidence type="ECO:0000313" key="4">
    <source>
        <dbReference type="Proteomes" id="UP000243052"/>
    </source>
</evidence>
<gene>
    <name evidence="3" type="ORF">AW171_hschr31468</name>
</gene>
<sequence length="708" mass="80651">MAMSRTHSSPRTTMLGEIPTNTNIRINDTKLKLTHSPARSAAGNENEVSDNDQPPMKRIKMDSIPILTRPDGIGMVSSPEPIEMLDGAENFQLTSPIRRSHNNAAHDQDHVDQQDMLDIQDDIKKADTTAFEDTEVGGFEKMTPIKAMAESVPKNLSEELHKMQDVEVCEGESATNKDGDIQGTLEVTGDDWVRLGKILERKNEKIQQLTKDVREVQDQLWELTKSKESLEVSYCMQGEKLRELKQIGSSYEELVQKFDEATNLKEALEAKAERLRARGLELKNELTMAMQNSQILKEKYEAQAAKNEELEQQVSSNAEIIETYQDRLKHSEAELDGMKIEIDELNEKLATAEEQMVNYEDKVKEEQARAQELEASLAEKAQQVEELNKTIAQSKDARDKSSSELQTKIEELNKENSILEREYSKLLKDYEVETKELGSQIAKLTEELASTNANSEKYANDLENLQVQNSDLQSHVNELEAQLEESNNEVVSKQGEISELTGMLQELRESEKYLQETINNNEQLVADIQAKLAKKEEELKLQHAEYESVLFKNGNMEAEHLAELEQLHENMAKFQGMIESLSAENDSLKEKLSSSKQPAAPQSNPSSPQQSNTQLQERITALEAQLAEKDKDTNQRLQMLAEDLYIQYSSKHEQKVKMLKKSYETKYQESMDKLQLENSALADEVAQLQKKMEIERREKQELINLLDK</sequence>
<feature type="region of interest" description="Disordered" evidence="2">
    <location>
        <begin position="35"/>
        <end position="57"/>
    </location>
</feature>
<dbReference type="Gene3D" id="1.10.287.1490">
    <property type="match status" value="1"/>
</dbReference>
<dbReference type="OrthoDB" id="5367584at2759"/>
<organism evidence="3 4">
    <name type="scientific">Eremothecium sinecaudum</name>
    <dbReference type="NCBI Taxonomy" id="45286"/>
    <lineage>
        <taxon>Eukaryota</taxon>
        <taxon>Fungi</taxon>
        <taxon>Dikarya</taxon>
        <taxon>Ascomycota</taxon>
        <taxon>Saccharomycotina</taxon>
        <taxon>Saccharomycetes</taxon>
        <taxon>Saccharomycetales</taxon>
        <taxon>Saccharomycetaceae</taxon>
        <taxon>Eremothecium</taxon>
    </lineage>
</organism>
<dbReference type="Proteomes" id="UP000243052">
    <property type="component" value="Chromosome iii"/>
</dbReference>
<dbReference type="AlphaFoldDB" id="A0A109UYS5"/>
<reference evidence="3 4" key="1">
    <citation type="submission" date="2016-01" db="EMBL/GenBank/DDBJ databases">
        <title>Genome sequence of the yeast Holleya sinecauda.</title>
        <authorList>
            <person name="Dietrich F.S."/>
        </authorList>
    </citation>
    <scope>NUCLEOTIDE SEQUENCE [LARGE SCALE GENOMIC DNA]</scope>
    <source>
        <strain evidence="3 4">ATCC 58844</strain>
    </source>
</reference>
<feature type="coiled-coil region" evidence="1">
    <location>
        <begin position="664"/>
        <end position="705"/>
    </location>
</feature>
<feature type="region of interest" description="Disordered" evidence="2">
    <location>
        <begin position="584"/>
        <end position="615"/>
    </location>
</feature>
<proteinExistence type="predicted"/>
<protein>
    <submittedName>
        <fullName evidence="3">HCL524Cp</fullName>
    </submittedName>
</protein>
<dbReference type="RefSeq" id="XP_017986623.1">
    <property type="nucleotide sequence ID" value="XM_018131489.1"/>
</dbReference>
<feature type="compositionally biased region" description="Low complexity" evidence="2">
    <location>
        <begin position="594"/>
        <end position="612"/>
    </location>
</feature>
<evidence type="ECO:0000256" key="1">
    <source>
        <dbReference type="SAM" id="Coils"/>
    </source>
</evidence>
<feature type="coiled-coil region" evidence="1">
    <location>
        <begin position="199"/>
        <end position="226"/>
    </location>
</feature>
<dbReference type="Pfam" id="PF12709">
    <property type="entry name" value="Fungal_TACC"/>
    <property type="match status" value="1"/>
</dbReference>
<dbReference type="SUPFAM" id="SSF57997">
    <property type="entry name" value="Tropomyosin"/>
    <property type="match status" value="1"/>
</dbReference>
<keyword evidence="1" id="KW-0175">Coiled coil</keyword>